<dbReference type="GO" id="GO:0004376">
    <property type="term" value="F:GPI mannosyltransferase activity"/>
    <property type="evidence" value="ECO:0007669"/>
    <property type="project" value="InterPro"/>
</dbReference>
<keyword evidence="4" id="KW-0328">Glycosyltransferase</keyword>
<dbReference type="GO" id="GO:0016020">
    <property type="term" value="C:membrane"/>
    <property type="evidence" value="ECO:0007669"/>
    <property type="project" value="GOC"/>
</dbReference>
<keyword evidence="6 10" id="KW-0812">Transmembrane</keyword>
<dbReference type="GO" id="GO:0006506">
    <property type="term" value="P:GPI anchor biosynthetic process"/>
    <property type="evidence" value="ECO:0007669"/>
    <property type="project" value="UniProtKB-UniPathway"/>
</dbReference>
<evidence type="ECO:0000256" key="9">
    <source>
        <dbReference type="ARBA" id="ARBA00023136"/>
    </source>
</evidence>
<evidence type="ECO:0000313" key="12">
    <source>
        <dbReference type="Proteomes" id="UP000032452"/>
    </source>
</evidence>
<evidence type="ECO:0000256" key="1">
    <source>
        <dbReference type="ARBA" id="ARBA00004477"/>
    </source>
</evidence>
<dbReference type="InterPro" id="IPR007315">
    <property type="entry name" value="PIG-V/Gpi18"/>
</dbReference>
<evidence type="ECO:0000256" key="10">
    <source>
        <dbReference type="SAM" id="Phobius"/>
    </source>
</evidence>
<feature type="transmembrane region" description="Helical" evidence="10">
    <location>
        <begin position="316"/>
        <end position="335"/>
    </location>
</feature>
<feature type="transmembrane region" description="Helical" evidence="10">
    <location>
        <begin position="103"/>
        <end position="124"/>
    </location>
</feature>
<feature type="transmembrane region" description="Helical" evidence="10">
    <location>
        <begin position="179"/>
        <end position="203"/>
    </location>
</feature>
<evidence type="ECO:0000256" key="7">
    <source>
        <dbReference type="ARBA" id="ARBA00022824"/>
    </source>
</evidence>
<dbReference type="Proteomes" id="UP000032452">
    <property type="component" value="Unassembled WGS sequence"/>
</dbReference>
<evidence type="ECO:0000313" key="11">
    <source>
        <dbReference type="EMBL" id="KJH72381.1"/>
    </source>
</evidence>
<dbReference type="AlphaFoldDB" id="A0A0D8ZYU9"/>
<dbReference type="GO" id="GO:0031501">
    <property type="term" value="C:mannosyltransferase complex"/>
    <property type="evidence" value="ECO:0007669"/>
    <property type="project" value="TreeGrafter"/>
</dbReference>
<evidence type="ECO:0000256" key="6">
    <source>
        <dbReference type="ARBA" id="ARBA00022692"/>
    </source>
</evidence>
<accession>A0A0D8ZYU9</accession>
<keyword evidence="8 10" id="KW-1133">Transmembrane helix</keyword>
<dbReference type="UniPathway" id="UPA00196"/>
<comment type="subcellular location">
    <subcellularLocation>
        <location evidence="1">Endoplasmic reticulum membrane</location>
        <topology evidence="1">Multi-pass membrane protein</topology>
    </subcellularLocation>
</comment>
<proteinExistence type="predicted"/>
<dbReference type="RefSeq" id="WP_045054153.1">
    <property type="nucleotide sequence ID" value="NZ_CAWMDP010000038.1"/>
</dbReference>
<feature type="transmembrane region" description="Helical" evidence="10">
    <location>
        <begin position="364"/>
        <end position="384"/>
    </location>
</feature>
<keyword evidence="7" id="KW-0256">Endoplasmic reticulum</keyword>
<evidence type="ECO:0000256" key="3">
    <source>
        <dbReference type="ARBA" id="ARBA00022502"/>
    </source>
</evidence>
<feature type="transmembrane region" description="Helical" evidence="10">
    <location>
        <begin position="144"/>
        <end position="172"/>
    </location>
</feature>
<gene>
    <name evidence="11" type="ORF">UH38_08030</name>
</gene>
<evidence type="ECO:0000256" key="8">
    <source>
        <dbReference type="ARBA" id="ARBA00022989"/>
    </source>
</evidence>
<evidence type="ECO:0000256" key="2">
    <source>
        <dbReference type="ARBA" id="ARBA00004687"/>
    </source>
</evidence>
<feature type="transmembrane region" description="Helical" evidence="10">
    <location>
        <begin position="59"/>
        <end position="91"/>
    </location>
</feature>
<organism evidence="11 12">
    <name type="scientific">Aliterella atlantica CENA595</name>
    <dbReference type="NCBI Taxonomy" id="1618023"/>
    <lineage>
        <taxon>Bacteria</taxon>
        <taxon>Bacillati</taxon>
        <taxon>Cyanobacteriota</taxon>
        <taxon>Cyanophyceae</taxon>
        <taxon>Chroococcidiopsidales</taxon>
        <taxon>Aliterellaceae</taxon>
        <taxon>Aliterella</taxon>
    </lineage>
</organism>
<dbReference type="EMBL" id="JYON01000006">
    <property type="protein sequence ID" value="KJH72381.1"/>
    <property type="molecule type" value="Genomic_DNA"/>
</dbReference>
<feature type="transmembrane region" description="Helical" evidence="10">
    <location>
        <begin position="342"/>
        <end position="358"/>
    </location>
</feature>
<keyword evidence="3" id="KW-0337">GPI-anchor biosynthesis</keyword>
<feature type="transmembrane region" description="Helical" evidence="10">
    <location>
        <begin position="278"/>
        <end position="310"/>
    </location>
</feature>
<comment type="caution">
    <text evidence="11">The sequence shown here is derived from an EMBL/GenBank/DDBJ whole genome shotgun (WGS) entry which is preliminary data.</text>
</comment>
<evidence type="ECO:0000256" key="5">
    <source>
        <dbReference type="ARBA" id="ARBA00022679"/>
    </source>
</evidence>
<keyword evidence="5" id="KW-0808">Transferase</keyword>
<dbReference type="PANTHER" id="PTHR12468:SF2">
    <property type="entry name" value="GPI MANNOSYLTRANSFERASE 2"/>
    <property type="match status" value="1"/>
</dbReference>
<evidence type="ECO:0000256" key="4">
    <source>
        <dbReference type="ARBA" id="ARBA00022676"/>
    </source>
</evidence>
<keyword evidence="9 10" id="KW-0472">Membrane</keyword>
<keyword evidence="12" id="KW-1185">Reference proteome</keyword>
<name>A0A0D8ZYU9_9CYAN</name>
<sequence>MLIIAPLLAAPPEGITPNFSWDVFHAWDSIWYEKIATLGYEYINDGKYHTIAFFPLYPLIISGIMALGLPFIIAGTLVNNLAFLGAILFIYSWMRERLGLKTALWTIVFLVWFPLSIYGSVIYAEGLYLLLSSATLRAFEQNQYWWVAIWGSLATATRPTGIALIPAFLIVAWREKRKVTAYIASLAAASGVCFYSIYCYVHFQDALAFVRVQKAWQPVEDFYGQGWLKMLMQVAIGTRNWQHGAVVDFWHPLLFVVICASSCLIWRFREKLGATNTVYIFGVLGFILWLLAGNPLINSIIIFGGAYLLWYFRSQLGLVLFVYGFCSLGLIFSTGRPESAERYAYGIVSVAIAFGIFLSRYPRWGYISSAFFGLLLALYAMRFAQHLWVA</sequence>
<reference evidence="11 12" key="1">
    <citation type="submission" date="2015-02" db="EMBL/GenBank/DDBJ databases">
        <title>Draft genome of a novel marine cyanobacterium (Chroococcales) isolated from South Atlantic Ocean.</title>
        <authorList>
            <person name="Rigonato J."/>
            <person name="Alvarenga D.O."/>
            <person name="Branco L.H."/>
            <person name="Varani A.M."/>
            <person name="Brandini F.P."/>
            <person name="Fiore M.F."/>
        </authorList>
    </citation>
    <scope>NUCLEOTIDE SEQUENCE [LARGE SCALE GENOMIC DNA]</scope>
    <source>
        <strain evidence="11 12">CENA595</strain>
    </source>
</reference>
<comment type="pathway">
    <text evidence="2">Glycolipid biosynthesis; glycosylphosphatidylinositol-anchor biosynthesis.</text>
</comment>
<dbReference type="PATRIC" id="fig|1618023.3.peg.3293"/>
<dbReference type="STRING" id="1618023.UH38_08030"/>
<dbReference type="PANTHER" id="PTHR12468">
    <property type="entry name" value="GPI MANNOSYLTRANSFERASE 2"/>
    <property type="match status" value="1"/>
</dbReference>
<protein>
    <submittedName>
        <fullName evidence="11">Membrane protein</fullName>
    </submittedName>
</protein>
<feature type="transmembrane region" description="Helical" evidence="10">
    <location>
        <begin position="249"/>
        <end position="266"/>
    </location>
</feature>
<dbReference type="GO" id="GO:0000009">
    <property type="term" value="F:alpha-1,6-mannosyltransferase activity"/>
    <property type="evidence" value="ECO:0007669"/>
    <property type="project" value="InterPro"/>
</dbReference>
<dbReference type="OrthoDB" id="151635at2"/>